<organism evidence="2 3">
    <name type="scientific">Chiloscyllium punctatum</name>
    <name type="common">Brownbanded bambooshark</name>
    <name type="synonym">Hemiscyllium punctatum</name>
    <dbReference type="NCBI Taxonomy" id="137246"/>
    <lineage>
        <taxon>Eukaryota</taxon>
        <taxon>Metazoa</taxon>
        <taxon>Chordata</taxon>
        <taxon>Craniata</taxon>
        <taxon>Vertebrata</taxon>
        <taxon>Chondrichthyes</taxon>
        <taxon>Elasmobranchii</taxon>
        <taxon>Galeomorphii</taxon>
        <taxon>Galeoidea</taxon>
        <taxon>Orectolobiformes</taxon>
        <taxon>Hemiscylliidae</taxon>
        <taxon>Chiloscyllium</taxon>
    </lineage>
</organism>
<dbReference type="InterPro" id="IPR056917">
    <property type="entry name" value="Ig_TRAPPC10"/>
</dbReference>
<evidence type="ECO:0000313" key="2">
    <source>
        <dbReference type="EMBL" id="GCC42058.1"/>
    </source>
</evidence>
<name>A0A401THH6_CHIPU</name>
<dbReference type="AlphaFoldDB" id="A0A401THH6"/>
<feature type="non-terminal residue" evidence="2">
    <location>
        <position position="1"/>
    </location>
</feature>
<gene>
    <name evidence="2" type="ORF">chiPu_0026108</name>
</gene>
<dbReference type="Proteomes" id="UP000287033">
    <property type="component" value="Unassembled WGS sequence"/>
</dbReference>
<proteinExistence type="predicted"/>
<keyword evidence="3" id="KW-1185">Reference proteome</keyword>
<comment type="caution">
    <text evidence="2">The sequence shown here is derived from an EMBL/GenBank/DDBJ whole genome shotgun (WGS) entry which is preliminary data.</text>
</comment>
<dbReference type="Pfam" id="PF23604">
    <property type="entry name" value="Ig_TRAPPC10"/>
    <property type="match status" value="1"/>
</dbReference>
<evidence type="ECO:0000313" key="3">
    <source>
        <dbReference type="Proteomes" id="UP000287033"/>
    </source>
</evidence>
<dbReference type="OrthoDB" id="10256906at2759"/>
<evidence type="ECO:0000259" key="1">
    <source>
        <dbReference type="Pfam" id="PF23604"/>
    </source>
</evidence>
<reference evidence="2 3" key="1">
    <citation type="journal article" date="2018" name="Nat. Ecol. Evol.">
        <title>Shark genomes provide insights into elasmobranch evolution and the origin of vertebrates.</title>
        <authorList>
            <person name="Hara Y"/>
            <person name="Yamaguchi K"/>
            <person name="Onimaru K"/>
            <person name="Kadota M"/>
            <person name="Koyanagi M"/>
            <person name="Keeley SD"/>
            <person name="Tatsumi K"/>
            <person name="Tanaka K"/>
            <person name="Motone F"/>
            <person name="Kageyama Y"/>
            <person name="Nozu R"/>
            <person name="Adachi N"/>
            <person name="Nishimura O"/>
            <person name="Nakagawa R"/>
            <person name="Tanegashima C"/>
            <person name="Kiyatake I"/>
            <person name="Matsumoto R"/>
            <person name="Murakumo K"/>
            <person name="Nishida K"/>
            <person name="Terakita A"/>
            <person name="Kuratani S"/>
            <person name="Sato K"/>
            <person name="Hyodo S Kuraku.S."/>
        </authorList>
    </citation>
    <scope>NUCLEOTIDE SEQUENCE [LARGE SCALE GENOMIC DNA]</scope>
</reference>
<feature type="domain" description="TRAPPC10 Ig-like" evidence="1">
    <location>
        <begin position="1"/>
        <end position="94"/>
    </location>
</feature>
<accession>A0A401THH6</accession>
<dbReference type="EMBL" id="BEZZ01072587">
    <property type="protein sequence ID" value="GCC42058.1"/>
    <property type="molecule type" value="Genomic_DNA"/>
</dbReference>
<sequence length="152" mass="16182">NLLAGISQQVKFTIQTGHYSVKNGDALQLSITDTLPILHSASSTATVSTNSGDKVSEAPLSIQSSGKITSISLPLAAAYHQIEFELRVICHLPSTLPTPPDSERPSTEIKAARRGLDKTKLESPCMTSIEQKVNQRERATAGLGGVGRGCVW</sequence>
<protein>
    <recommendedName>
        <fullName evidence="1">TRAPPC10 Ig-like domain-containing protein</fullName>
    </recommendedName>
</protein>
<dbReference type="STRING" id="137246.A0A401THH6"/>